<dbReference type="PANTHER" id="PTHR34411">
    <property type="entry name" value="DUF6748 DOMAIN-CONTAINING PROTEIN-RELATED"/>
    <property type="match status" value="1"/>
</dbReference>
<sequence length="253" mass="27677">MNKISLNYKASIIPLLGAIIVSNGFFSKVSAQNISAPETTDSVAATVKNQEFPQWGYYTIRRDVRRCAFPICGGYFIKQVNLKATPCLDGVFRSECYVSAIDWSSLKVPPSQLVKIQNDDGSRLLLRGNIVPVTFPSFGEFGNLRVKEAFYAATNVPAKGTFVALKDNGIRCITTPCFSTDNLVLNKPKTAQVSSIDLSQTGATQKQLDAATNEVFDQGLIAVGKTEVVGNSDPTKRDTKFVATQFYLRVEPN</sequence>
<evidence type="ECO:0000313" key="2">
    <source>
        <dbReference type="EMBL" id="AUB35554.1"/>
    </source>
</evidence>
<dbReference type="KEGG" id="nfl:COO91_01442"/>
<dbReference type="OrthoDB" id="5502365at2"/>
<evidence type="ECO:0000313" key="3">
    <source>
        <dbReference type="Proteomes" id="UP000232003"/>
    </source>
</evidence>
<keyword evidence="3" id="KW-1185">Reference proteome</keyword>
<dbReference type="EMBL" id="CP024785">
    <property type="protein sequence ID" value="AUB35554.1"/>
    <property type="molecule type" value="Genomic_DNA"/>
</dbReference>
<protein>
    <recommendedName>
        <fullName evidence="1">DUF6748 domain-containing protein</fullName>
    </recommendedName>
</protein>
<proteinExistence type="predicted"/>
<dbReference type="InterPro" id="IPR040405">
    <property type="entry name" value="DDB_G0275255-like"/>
</dbReference>
<reference evidence="2 3" key="1">
    <citation type="submission" date="2017-11" db="EMBL/GenBank/DDBJ databases">
        <title>Complete genome of a free-living desiccation-tolerant cyanobacterium and its photosynthetic adaptation to extreme terrestrial habitat.</title>
        <authorList>
            <person name="Shang J."/>
        </authorList>
    </citation>
    <scope>NUCLEOTIDE SEQUENCE [LARGE SCALE GENOMIC DNA]</scope>
    <source>
        <strain evidence="2 3">CCNUN1</strain>
    </source>
</reference>
<feature type="domain" description="DUF6748" evidence="1">
    <location>
        <begin position="57"/>
        <end position="252"/>
    </location>
</feature>
<dbReference type="AlphaFoldDB" id="A0A2K8SJA3"/>
<accession>A0A2K8SJA3</accession>
<evidence type="ECO:0000259" key="1">
    <source>
        <dbReference type="Pfam" id="PF20533"/>
    </source>
</evidence>
<dbReference type="RefSeq" id="WP_100897738.1">
    <property type="nucleotide sequence ID" value="NZ_CAWNNC010000001.1"/>
</dbReference>
<organism evidence="2 3">
    <name type="scientific">Nostoc flagelliforme CCNUN1</name>
    <dbReference type="NCBI Taxonomy" id="2038116"/>
    <lineage>
        <taxon>Bacteria</taxon>
        <taxon>Bacillati</taxon>
        <taxon>Cyanobacteriota</taxon>
        <taxon>Cyanophyceae</taxon>
        <taxon>Nostocales</taxon>
        <taxon>Nostocaceae</taxon>
        <taxon>Nostoc</taxon>
    </lineage>
</organism>
<dbReference type="InterPro" id="IPR046636">
    <property type="entry name" value="DUF6748"/>
</dbReference>
<name>A0A2K8SJA3_9NOSO</name>
<dbReference type="Proteomes" id="UP000232003">
    <property type="component" value="Chromosome"/>
</dbReference>
<gene>
    <name evidence="2" type="ORF">COO91_01442</name>
</gene>
<dbReference type="Pfam" id="PF20533">
    <property type="entry name" value="DUF6748"/>
    <property type="match status" value="1"/>
</dbReference>